<dbReference type="AlphaFoldDB" id="A0A3N4LYV8"/>
<organism evidence="4 5">
    <name type="scientific">Terfezia boudieri ATCC MYA-4762</name>
    <dbReference type="NCBI Taxonomy" id="1051890"/>
    <lineage>
        <taxon>Eukaryota</taxon>
        <taxon>Fungi</taxon>
        <taxon>Dikarya</taxon>
        <taxon>Ascomycota</taxon>
        <taxon>Pezizomycotina</taxon>
        <taxon>Pezizomycetes</taxon>
        <taxon>Pezizales</taxon>
        <taxon>Pezizaceae</taxon>
        <taxon>Terfezia</taxon>
    </lineage>
</organism>
<feature type="compositionally biased region" description="Polar residues" evidence="2">
    <location>
        <begin position="11"/>
        <end position="36"/>
    </location>
</feature>
<accession>A0A3N4LYV8</accession>
<protein>
    <recommendedName>
        <fullName evidence="3">Spindle pole body-associated protein cut12 domain-containing protein</fullName>
    </recommendedName>
</protein>
<feature type="region of interest" description="Disordered" evidence="2">
    <location>
        <begin position="898"/>
        <end position="943"/>
    </location>
</feature>
<feature type="region of interest" description="Disordered" evidence="2">
    <location>
        <begin position="245"/>
        <end position="264"/>
    </location>
</feature>
<dbReference type="InterPro" id="IPR021589">
    <property type="entry name" value="Cut12"/>
</dbReference>
<feature type="region of interest" description="Disordered" evidence="2">
    <location>
        <begin position="1"/>
        <end position="36"/>
    </location>
</feature>
<evidence type="ECO:0000256" key="1">
    <source>
        <dbReference type="SAM" id="Coils"/>
    </source>
</evidence>
<name>A0A3N4LYV8_9PEZI</name>
<feature type="coiled-coil region" evidence="1">
    <location>
        <begin position="607"/>
        <end position="705"/>
    </location>
</feature>
<feature type="compositionally biased region" description="Basic residues" evidence="2">
    <location>
        <begin position="908"/>
        <end position="917"/>
    </location>
</feature>
<dbReference type="STRING" id="1051890.A0A3N4LYV8"/>
<feature type="compositionally biased region" description="Low complexity" evidence="2">
    <location>
        <begin position="925"/>
        <end position="943"/>
    </location>
</feature>
<gene>
    <name evidence="4" type="ORF">L211DRAFT_835103</name>
</gene>
<proteinExistence type="predicted"/>
<dbReference type="Pfam" id="PF11500">
    <property type="entry name" value="Cut12"/>
    <property type="match status" value="1"/>
</dbReference>
<evidence type="ECO:0000313" key="5">
    <source>
        <dbReference type="Proteomes" id="UP000267821"/>
    </source>
</evidence>
<feature type="coiled-coil region" evidence="1">
    <location>
        <begin position="422"/>
        <end position="570"/>
    </location>
</feature>
<evidence type="ECO:0000256" key="2">
    <source>
        <dbReference type="SAM" id="MobiDB-lite"/>
    </source>
</evidence>
<sequence>MLGWLAGGNVNKENQAPQAQMKAQQSTAQYASQDYTNAPETPAATFALKAFRSAVFGTPHPKAVSLAAPLPIEHPIVQASKPSTSKSLFGDVGGGDLTSAPDISLSTRGCREALKERPSNIDPTKAKESTKMGLGPLGELDDDTPESLLYRTPVKRPTLSKPPVGILMTPGITNTNKKKAVSFAASTSDEVKPRPQARIRSNLPNDYPGKFPSPWTSKTIAPKGFEKDSVAIVKKSLFDISHEDDNSKALDRSSKESVTKKESDPVMRAKIAAHNEALKQTDTLFNSLKADTNASSAVAATLTQNQDDDVTLNLDLPRSGSGKYWKERVEEVEAAYEKTLVRAQKWQEVCKNAKEYANKKDSECAEMAERLREHIHENGRLSEDLKEAREMQGMLLSRIGNIGKQEEKRSSIGATGATARDVGDLRATIEAYEKKMAAMEELIQQREEEMAPMTMYMEQSPDAPADSVVRDLQKKLRKARLELREMTLVKVDNESKNLRLITLEKELSTYKFESARLEAELREARGGVGDITHIASRNRSLHENRLRLQVERLEQDKINLMSEIREKVSKEAQDRREIEKIYKNQIRDLDSRLDAAQLAAEKRQMEHDDLLRRMGELDRQLTRKNKELDDALRQGEELRKNVAALAPSPGGCAAAEGVMWQAKQRGLLSEVRAAKEEAAELRHKLDEKERECQGVREEVVRLRFRLHGMDVSRPGSPVKADKDRDVEMCSPVEEASTDPPLRARVSRASLAASPAKLGFFSDLSSPSRQLQFDAVRSTSPNRFLTRRSVTSFSTALNKDKEATTPAKDPIKTNLFATSVPTFSVPASTSETRSDLDGNSQANLDDIFNTTVAPSYPSEIPAKQKQTFATTGDLTTPHKNSNNFLARPSPRPHIIPVSFSSSPSEPAHAKIHPRRVTKRASLGNESSMISSSSRRVSAGASRRISLPSGGLRDVSGTVAHATAGTGAGAMDAARREAAKVRLAEKRKVRLAGRVSTGDV</sequence>
<dbReference type="InParanoid" id="A0A3N4LYV8"/>
<evidence type="ECO:0000259" key="3">
    <source>
        <dbReference type="Pfam" id="PF11500"/>
    </source>
</evidence>
<dbReference type="OrthoDB" id="5383703at2759"/>
<evidence type="ECO:0000313" key="4">
    <source>
        <dbReference type="EMBL" id="RPB26769.1"/>
    </source>
</evidence>
<dbReference type="Proteomes" id="UP000267821">
    <property type="component" value="Unassembled WGS sequence"/>
</dbReference>
<dbReference type="EMBL" id="ML121533">
    <property type="protein sequence ID" value="RPB26769.1"/>
    <property type="molecule type" value="Genomic_DNA"/>
</dbReference>
<keyword evidence="1" id="KW-0175">Coiled coil</keyword>
<feature type="region of interest" description="Disordered" evidence="2">
    <location>
        <begin position="119"/>
        <end position="145"/>
    </location>
</feature>
<keyword evidence="5" id="KW-1185">Reference proteome</keyword>
<reference evidence="4 5" key="1">
    <citation type="journal article" date="2018" name="Nat. Ecol. Evol.">
        <title>Pezizomycetes genomes reveal the molecular basis of ectomycorrhizal truffle lifestyle.</title>
        <authorList>
            <person name="Murat C."/>
            <person name="Payen T."/>
            <person name="Noel B."/>
            <person name="Kuo A."/>
            <person name="Morin E."/>
            <person name="Chen J."/>
            <person name="Kohler A."/>
            <person name="Krizsan K."/>
            <person name="Balestrini R."/>
            <person name="Da Silva C."/>
            <person name="Montanini B."/>
            <person name="Hainaut M."/>
            <person name="Levati E."/>
            <person name="Barry K.W."/>
            <person name="Belfiori B."/>
            <person name="Cichocki N."/>
            <person name="Clum A."/>
            <person name="Dockter R.B."/>
            <person name="Fauchery L."/>
            <person name="Guy J."/>
            <person name="Iotti M."/>
            <person name="Le Tacon F."/>
            <person name="Lindquist E.A."/>
            <person name="Lipzen A."/>
            <person name="Malagnac F."/>
            <person name="Mello A."/>
            <person name="Molinier V."/>
            <person name="Miyauchi S."/>
            <person name="Poulain J."/>
            <person name="Riccioni C."/>
            <person name="Rubini A."/>
            <person name="Sitrit Y."/>
            <person name="Splivallo R."/>
            <person name="Traeger S."/>
            <person name="Wang M."/>
            <person name="Zifcakova L."/>
            <person name="Wipf D."/>
            <person name="Zambonelli A."/>
            <person name="Paolocci F."/>
            <person name="Nowrousian M."/>
            <person name="Ottonello S."/>
            <person name="Baldrian P."/>
            <person name="Spatafora J.W."/>
            <person name="Henrissat B."/>
            <person name="Nagy L.G."/>
            <person name="Aury J.M."/>
            <person name="Wincker P."/>
            <person name="Grigoriev I.V."/>
            <person name="Bonfante P."/>
            <person name="Martin F.M."/>
        </authorList>
    </citation>
    <scope>NUCLEOTIDE SEQUENCE [LARGE SCALE GENOMIC DNA]</scope>
    <source>
        <strain evidence="4 5">ATCC MYA-4762</strain>
    </source>
</reference>
<feature type="domain" description="Spindle pole body-associated protein cut12" evidence="3">
    <location>
        <begin position="273"/>
        <end position="382"/>
    </location>
</feature>
<feature type="compositionally biased region" description="Basic and acidic residues" evidence="2">
    <location>
        <begin position="119"/>
        <end position="130"/>
    </location>
</feature>